<sequence length="137" mass="14821">MEVSNGNASEPEDEGSFDVIREAIFAALSALPDVDFPMDQPATPVEDVPMDQPETTVDQEEDMPMEEAEAQPDVPEEPVTQVDSEPAEAVSPEEDLPVIHVRGATPLEEAEPLPCDARESPLETPWAPTGARRGSTR</sequence>
<gene>
    <name evidence="2" type="ORF">KHLLAP_LOCUS3986</name>
</gene>
<accession>A0AAI8VFL8</accession>
<name>A0AAI8VFL8_9PEZI</name>
<protein>
    <submittedName>
        <fullName evidence="2">Uu.00g109120.m01.CDS01</fullName>
    </submittedName>
</protein>
<feature type="region of interest" description="Disordered" evidence="1">
    <location>
        <begin position="34"/>
        <end position="137"/>
    </location>
</feature>
<evidence type="ECO:0000313" key="2">
    <source>
        <dbReference type="EMBL" id="CAJ2503518.1"/>
    </source>
</evidence>
<reference evidence="2" key="1">
    <citation type="submission" date="2023-10" db="EMBL/GenBank/DDBJ databases">
        <authorList>
            <person name="Hackl T."/>
        </authorList>
    </citation>
    <scope>NUCLEOTIDE SEQUENCE</scope>
</reference>
<organism evidence="2 3">
    <name type="scientific">Anthostomella pinea</name>
    <dbReference type="NCBI Taxonomy" id="933095"/>
    <lineage>
        <taxon>Eukaryota</taxon>
        <taxon>Fungi</taxon>
        <taxon>Dikarya</taxon>
        <taxon>Ascomycota</taxon>
        <taxon>Pezizomycotina</taxon>
        <taxon>Sordariomycetes</taxon>
        <taxon>Xylariomycetidae</taxon>
        <taxon>Xylariales</taxon>
        <taxon>Xylariaceae</taxon>
        <taxon>Anthostomella</taxon>
    </lineage>
</organism>
<feature type="compositionally biased region" description="Acidic residues" evidence="1">
    <location>
        <begin position="57"/>
        <end position="76"/>
    </location>
</feature>
<proteinExistence type="predicted"/>
<dbReference type="AlphaFoldDB" id="A0AAI8VFL8"/>
<evidence type="ECO:0000256" key="1">
    <source>
        <dbReference type="SAM" id="MobiDB-lite"/>
    </source>
</evidence>
<dbReference type="EMBL" id="CAUWAG010000006">
    <property type="protein sequence ID" value="CAJ2503518.1"/>
    <property type="molecule type" value="Genomic_DNA"/>
</dbReference>
<keyword evidence="3" id="KW-1185">Reference proteome</keyword>
<dbReference type="Proteomes" id="UP001295740">
    <property type="component" value="Unassembled WGS sequence"/>
</dbReference>
<evidence type="ECO:0000313" key="3">
    <source>
        <dbReference type="Proteomes" id="UP001295740"/>
    </source>
</evidence>
<comment type="caution">
    <text evidence="2">The sequence shown here is derived from an EMBL/GenBank/DDBJ whole genome shotgun (WGS) entry which is preliminary data.</text>
</comment>